<dbReference type="AlphaFoldDB" id="A0A1G8KY55"/>
<dbReference type="InterPro" id="IPR002575">
    <property type="entry name" value="Aminoglycoside_PTrfase"/>
</dbReference>
<keyword evidence="3" id="KW-0808">Transferase</keyword>
<dbReference type="InterPro" id="IPR011009">
    <property type="entry name" value="Kinase-like_dom_sf"/>
</dbReference>
<proteinExistence type="inferred from homology"/>
<reference evidence="3 4" key="1">
    <citation type="submission" date="2016-10" db="EMBL/GenBank/DDBJ databases">
        <authorList>
            <person name="de Groot N.N."/>
        </authorList>
    </citation>
    <scope>NUCLEOTIDE SEQUENCE [LARGE SCALE GENOMIC DNA]</scope>
    <source>
        <strain evidence="3 4">CPCC 201354</strain>
    </source>
</reference>
<name>A0A1G8KY55_9ACTN</name>
<feature type="domain" description="Aminoglycoside phosphotransferase" evidence="2">
    <location>
        <begin position="14"/>
        <end position="266"/>
    </location>
</feature>
<dbReference type="Gene3D" id="3.30.200.20">
    <property type="entry name" value="Phosphorylase Kinase, domain 1"/>
    <property type="match status" value="1"/>
</dbReference>
<accession>A0A1G8KY55</accession>
<organism evidence="3 4">
    <name type="scientific">Sinosporangium album</name>
    <dbReference type="NCBI Taxonomy" id="504805"/>
    <lineage>
        <taxon>Bacteria</taxon>
        <taxon>Bacillati</taxon>
        <taxon>Actinomycetota</taxon>
        <taxon>Actinomycetes</taxon>
        <taxon>Streptosporangiales</taxon>
        <taxon>Streptosporangiaceae</taxon>
        <taxon>Sinosporangium</taxon>
    </lineage>
</organism>
<comment type="similarity">
    <text evidence="1">Belongs to the pseudomonas-type ThrB family.</text>
</comment>
<dbReference type="PANTHER" id="PTHR21064:SF6">
    <property type="entry name" value="AMINOGLYCOSIDE PHOSPHOTRANSFERASE DOMAIN-CONTAINING PROTEIN"/>
    <property type="match status" value="1"/>
</dbReference>
<evidence type="ECO:0000256" key="1">
    <source>
        <dbReference type="ARBA" id="ARBA00038240"/>
    </source>
</evidence>
<evidence type="ECO:0000313" key="3">
    <source>
        <dbReference type="EMBL" id="SDI48277.1"/>
    </source>
</evidence>
<gene>
    <name evidence="3" type="ORF">SAMN05421505_1582</name>
</gene>
<keyword evidence="4" id="KW-1185">Reference proteome</keyword>
<evidence type="ECO:0000313" key="4">
    <source>
        <dbReference type="Proteomes" id="UP000198923"/>
    </source>
</evidence>
<protein>
    <submittedName>
        <fullName evidence="3">Homoserine kinase type II</fullName>
    </submittedName>
</protein>
<evidence type="ECO:0000259" key="2">
    <source>
        <dbReference type="Pfam" id="PF01636"/>
    </source>
</evidence>
<dbReference type="Pfam" id="PF01636">
    <property type="entry name" value="APH"/>
    <property type="match status" value="1"/>
</dbReference>
<dbReference type="PANTHER" id="PTHR21064">
    <property type="entry name" value="AMINOGLYCOSIDE PHOSPHOTRANSFERASE DOMAIN-CONTAINING PROTEIN-RELATED"/>
    <property type="match status" value="1"/>
</dbReference>
<dbReference type="Proteomes" id="UP000198923">
    <property type="component" value="Unassembled WGS sequence"/>
</dbReference>
<dbReference type="GO" id="GO:0019202">
    <property type="term" value="F:amino acid kinase activity"/>
    <property type="evidence" value="ECO:0007669"/>
    <property type="project" value="TreeGrafter"/>
</dbReference>
<dbReference type="Gene3D" id="3.90.1200.10">
    <property type="match status" value="1"/>
</dbReference>
<dbReference type="SUPFAM" id="SSF56112">
    <property type="entry name" value="Protein kinase-like (PK-like)"/>
    <property type="match status" value="1"/>
</dbReference>
<keyword evidence="3" id="KW-0418">Kinase</keyword>
<sequence>MVEGQFGLGETRKVTFLPEGLMNRNWRIDAANGAYALKLLRDVSAETACRNGLVLTALASAGLPVCAPVATRDGDVLLTIGPRSYLVSPWAEGAHVEGTDLPLHEATDLGALVATIHRALGDAARVPLPLPDARPRAKVTGPDEAIGKADRLLAVIDELAEPGEYDECARELLWERKVLIDKHRSSAPAAGEAAGPFGWTHGDLQHRNVLRCDGRVTAVLDWDRIGVRPLGEEVARTAQVQFGGEHGRLDLERVAAFVAGYRSVTPLSRADLADAVERLWWKRMSDYWIFEFHYDRGDHGPDSLMAVSEELLAWWTDRRDDVEEAFSAGA</sequence>
<dbReference type="InterPro" id="IPR050249">
    <property type="entry name" value="Pseudomonas-type_ThrB"/>
</dbReference>
<dbReference type="STRING" id="504805.SAMN05421505_1582"/>
<dbReference type="EMBL" id="FNCN01000058">
    <property type="protein sequence ID" value="SDI48277.1"/>
    <property type="molecule type" value="Genomic_DNA"/>
</dbReference>